<dbReference type="InterPro" id="IPR052411">
    <property type="entry name" value="c-mor_Regulatory_Protein"/>
</dbReference>
<dbReference type="PANTHER" id="PTHR37812">
    <property type="entry name" value="MU-LIKE PROPHAGE FLUMU PROTEIN C"/>
    <property type="match status" value="1"/>
</dbReference>
<dbReference type="SUPFAM" id="SSF46689">
    <property type="entry name" value="Homeodomain-like"/>
    <property type="match status" value="1"/>
</dbReference>
<dbReference type="InterPro" id="IPR009057">
    <property type="entry name" value="Homeodomain-like_sf"/>
</dbReference>
<dbReference type="EMBL" id="FLUP01000001">
    <property type="protein sequence ID" value="SBV96607.1"/>
    <property type="molecule type" value="Genomic_DNA"/>
</dbReference>
<evidence type="ECO:0000259" key="1">
    <source>
        <dbReference type="Pfam" id="PF08765"/>
    </source>
</evidence>
<dbReference type="Pfam" id="PF08765">
    <property type="entry name" value="Mor"/>
    <property type="match status" value="1"/>
</dbReference>
<accession>A0A212JAY0</accession>
<organism evidence="2">
    <name type="scientific">uncultured Desulfovibrio sp</name>
    <dbReference type="NCBI Taxonomy" id="167968"/>
    <lineage>
        <taxon>Bacteria</taxon>
        <taxon>Pseudomonadati</taxon>
        <taxon>Thermodesulfobacteriota</taxon>
        <taxon>Desulfovibrionia</taxon>
        <taxon>Desulfovibrionales</taxon>
        <taxon>Desulfovibrionaceae</taxon>
        <taxon>Desulfovibrio</taxon>
        <taxon>environmental samples</taxon>
    </lineage>
</organism>
<dbReference type="InterPro" id="IPR014875">
    <property type="entry name" value="Mor_transcription_activator"/>
</dbReference>
<reference evidence="2" key="1">
    <citation type="submission" date="2016-04" db="EMBL/GenBank/DDBJ databases">
        <authorList>
            <person name="Evans L.H."/>
            <person name="Alamgir A."/>
            <person name="Owens N."/>
            <person name="Weber N.D."/>
            <person name="Virtaneva K."/>
            <person name="Barbian K."/>
            <person name="Babar A."/>
            <person name="Rosenke K."/>
        </authorList>
    </citation>
    <scope>NUCLEOTIDE SEQUENCE</scope>
    <source>
        <strain evidence="2">92-2</strain>
    </source>
</reference>
<dbReference type="RefSeq" id="WP_227118634.1">
    <property type="nucleotide sequence ID" value="NZ_LT598928.1"/>
</dbReference>
<sequence>MGAYSERGKEILNTVTSIIDQEATKGTPGLGKRVADIIADQFGGQQIYLPFDRERRDARIFAEYRGDNIHAIASKYRVSTHQVYKIVQREKAKRRQKQTLLPGVRIGQQQ</sequence>
<gene>
    <name evidence="2" type="ORF">KM92DES2_10814</name>
</gene>
<dbReference type="Gene3D" id="1.10.10.60">
    <property type="entry name" value="Homeodomain-like"/>
    <property type="match status" value="1"/>
</dbReference>
<protein>
    <recommendedName>
        <fullName evidence="1">Mor transcription activator domain-containing protein</fullName>
    </recommendedName>
</protein>
<dbReference type="PANTHER" id="PTHR37812:SF1">
    <property type="entry name" value="MU-LIKE PROPHAGE FLUMU PROTEIN C"/>
    <property type="match status" value="1"/>
</dbReference>
<evidence type="ECO:0000313" key="2">
    <source>
        <dbReference type="EMBL" id="SBV96607.1"/>
    </source>
</evidence>
<dbReference type="AlphaFoldDB" id="A0A212JAY0"/>
<proteinExistence type="predicted"/>
<name>A0A212JAY0_9BACT</name>
<feature type="domain" description="Mor transcription activator" evidence="1">
    <location>
        <begin position="27"/>
        <end position="98"/>
    </location>
</feature>